<dbReference type="AlphaFoldDB" id="A0A0A9AM09"/>
<organism evidence="2">
    <name type="scientific">Arundo donax</name>
    <name type="common">Giant reed</name>
    <name type="synonym">Donax arundinaceus</name>
    <dbReference type="NCBI Taxonomy" id="35708"/>
    <lineage>
        <taxon>Eukaryota</taxon>
        <taxon>Viridiplantae</taxon>
        <taxon>Streptophyta</taxon>
        <taxon>Embryophyta</taxon>
        <taxon>Tracheophyta</taxon>
        <taxon>Spermatophyta</taxon>
        <taxon>Magnoliopsida</taxon>
        <taxon>Liliopsida</taxon>
        <taxon>Poales</taxon>
        <taxon>Poaceae</taxon>
        <taxon>PACMAD clade</taxon>
        <taxon>Arundinoideae</taxon>
        <taxon>Arundineae</taxon>
        <taxon>Arundo</taxon>
    </lineage>
</organism>
<evidence type="ECO:0000313" key="2">
    <source>
        <dbReference type="EMBL" id="JAD52749.1"/>
    </source>
</evidence>
<reference evidence="2" key="1">
    <citation type="submission" date="2014-09" db="EMBL/GenBank/DDBJ databases">
        <authorList>
            <person name="Magalhaes I.L.F."/>
            <person name="Oliveira U."/>
            <person name="Santos F.R."/>
            <person name="Vidigal T.H.D.A."/>
            <person name="Brescovit A.D."/>
            <person name="Santos A.J."/>
        </authorList>
    </citation>
    <scope>NUCLEOTIDE SEQUENCE</scope>
    <source>
        <tissue evidence="2">Shoot tissue taken approximately 20 cm above the soil surface</tissue>
    </source>
</reference>
<proteinExistence type="predicted"/>
<sequence>MKESKIGPAVPSCQRSGRPAIPHPICLRKALVVN</sequence>
<dbReference type="EMBL" id="GBRH01245146">
    <property type="protein sequence ID" value="JAD52749.1"/>
    <property type="molecule type" value="Transcribed_RNA"/>
</dbReference>
<protein>
    <submittedName>
        <fullName evidence="2">Uncharacterized protein</fullName>
    </submittedName>
</protein>
<reference evidence="2" key="2">
    <citation type="journal article" date="2015" name="Data Brief">
        <title>Shoot transcriptome of the giant reed, Arundo donax.</title>
        <authorList>
            <person name="Barrero R.A."/>
            <person name="Guerrero F.D."/>
            <person name="Moolhuijzen P."/>
            <person name="Goolsby J.A."/>
            <person name="Tidwell J."/>
            <person name="Bellgard S.E."/>
            <person name="Bellgard M.I."/>
        </authorList>
    </citation>
    <scope>NUCLEOTIDE SEQUENCE</scope>
    <source>
        <tissue evidence="2">Shoot tissue taken approximately 20 cm above the soil surface</tissue>
    </source>
</reference>
<evidence type="ECO:0000256" key="1">
    <source>
        <dbReference type="SAM" id="MobiDB-lite"/>
    </source>
</evidence>
<feature type="region of interest" description="Disordered" evidence="1">
    <location>
        <begin position="1"/>
        <end position="20"/>
    </location>
</feature>
<name>A0A0A9AM09_ARUDO</name>
<accession>A0A0A9AM09</accession>